<proteinExistence type="predicted"/>
<feature type="domain" description="BED-type" evidence="9">
    <location>
        <begin position="171"/>
        <end position="196"/>
    </location>
</feature>
<dbReference type="InterPro" id="IPR052035">
    <property type="entry name" value="ZnF_BED_domain_contain"/>
</dbReference>
<dbReference type="InterPro" id="IPR003656">
    <property type="entry name" value="Znf_BED"/>
</dbReference>
<sequence length="696" mass="79368">MDTQIFSLEDINGSTSNFVEHIVITRDDPNNFNEKNQLNLSEPAHSLLRYFQYSRGEPFGTCRICQKEIRRTQGNTNGMTKHLMKHPNIFEEFSTAKSAMPPSTRMLKNENSTPLKKQKINGQSEKGLDNITNNGNTILSEDYNEIDETIIDLSKPPHSLLRYYQYDRGDPSAICRICQKRISRKKGNTKGTTRHLMLHPSFFKQFAMAKNVEIPVFKTKREFNSPKTSTNQNKISKFAKIKIERWEQNNIKSKKMDDAILRFICLSSQSLSITEQESFTDMFSLACPNYTVKNREYMTNLITKKFQSKYSGLKDALRKCQSCSFTTAIRHSKGQYFLSVTCHYIDDSFNRCWKVLAAEPITGENTSNAITNKINEIFVDFGISPTKVHLFLRDAASSMCRSVEALSVSDGSNLPEISKQIQICRELVAFYNWSSAFQNALSRQQQLVDAPKNPLIGEIPTQWTSTLTMARRVIEQQNALLAACLDFQDVTLPNFEFLKKILNILQPFESKTKLLSNRNECISSVLPTYKYLLNCLAENPCDSSEERSFKRTISDGLRCRMDGLIDRSPINLSVVDYFTDAMSEFLTGFNEINSMVQTTTSNVEYSTVSEEVESYLESSIERIGADPLEYWRKAANNNSYPNLRKLAKIFLSAPPSSSESERVVSRLVESEGIREASSVNGQLAKAQMFLHFNYDN</sequence>
<keyword evidence="3" id="KW-0863">Zinc-finger</keyword>
<evidence type="ECO:0000256" key="2">
    <source>
        <dbReference type="ARBA" id="ARBA00022723"/>
    </source>
</evidence>
<protein>
    <submittedName>
        <fullName evidence="12">BED-type domain-containing protein</fullName>
    </submittedName>
</protein>
<evidence type="ECO:0000256" key="1">
    <source>
        <dbReference type="ARBA" id="ARBA00004123"/>
    </source>
</evidence>
<keyword evidence="7" id="KW-0804">Transcription</keyword>
<dbReference type="GO" id="GO:0046983">
    <property type="term" value="F:protein dimerization activity"/>
    <property type="evidence" value="ECO:0007669"/>
    <property type="project" value="InterPro"/>
</dbReference>
<evidence type="ECO:0000256" key="8">
    <source>
        <dbReference type="ARBA" id="ARBA00023242"/>
    </source>
</evidence>
<keyword evidence="6" id="KW-0238">DNA-binding</keyword>
<dbReference type="Pfam" id="PF05699">
    <property type="entry name" value="Dimer_Tnp_hAT"/>
    <property type="match status" value="1"/>
</dbReference>
<dbReference type="AlphaFoldDB" id="A0A915NN03"/>
<dbReference type="GO" id="GO:0005634">
    <property type="term" value="C:nucleus"/>
    <property type="evidence" value="ECO:0007669"/>
    <property type="project" value="UniProtKB-SubCell"/>
</dbReference>
<evidence type="ECO:0000256" key="6">
    <source>
        <dbReference type="ARBA" id="ARBA00023125"/>
    </source>
</evidence>
<dbReference type="InterPro" id="IPR008906">
    <property type="entry name" value="HATC_C_dom"/>
</dbReference>
<comment type="subcellular location">
    <subcellularLocation>
        <location evidence="1">Nucleus</location>
    </subcellularLocation>
</comment>
<evidence type="ECO:0000259" key="10">
    <source>
        <dbReference type="Pfam" id="PF05699"/>
    </source>
</evidence>
<evidence type="ECO:0000256" key="7">
    <source>
        <dbReference type="ARBA" id="ARBA00023163"/>
    </source>
</evidence>
<dbReference type="SUPFAM" id="SSF53098">
    <property type="entry name" value="Ribonuclease H-like"/>
    <property type="match status" value="1"/>
</dbReference>
<evidence type="ECO:0000259" key="9">
    <source>
        <dbReference type="Pfam" id="PF02892"/>
    </source>
</evidence>
<evidence type="ECO:0000313" key="11">
    <source>
        <dbReference type="Proteomes" id="UP000887560"/>
    </source>
</evidence>
<dbReference type="PANTHER" id="PTHR46481:SF10">
    <property type="entry name" value="ZINC FINGER BED DOMAIN-CONTAINING PROTEIN 39"/>
    <property type="match status" value="1"/>
</dbReference>
<feature type="domain" description="HAT C-terminal dimerisation" evidence="10">
    <location>
        <begin position="611"/>
        <end position="692"/>
    </location>
</feature>
<feature type="domain" description="BED-type" evidence="9">
    <location>
        <begin position="50"/>
        <end position="84"/>
    </location>
</feature>
<evidence type="ECO:0000313" key="12">
    <source>
        <dbReference type="WBParaSite" id="scf7180000418611.g2633"/>
    </source>
</evidence>
<accession>A0A915NN03</accession>
<dbReference type="PANTHER" id="PTHR46481">
    <property type="entry name" value="ZINC FINGER BED DOMAIN-CONTAINING PROTEIN 4"/>
    <property type="match status" value="1"/>
</dbReference>
<keyword evidence="5" id="KW-0805">Transcription regulation</keyword>
<dbReference type="Proteomes" id="UP000887560">
    <property type="component" value="Unplaced"/>
</dbReference>
<dbReference type="GO" id="GO:0008270">
    <property type="term" value="F:zinc ion binding"/>
    <property type="evidence" value="ECO:0007669"/>
    <property type="project" value="UniProtKB-KW"/>
</dbReference>
<name>A0A915NN03_9BILA</name>
<keyword evidence="2" id="KW-0479">Metal-binding</keyword>
<evidence type="ECO:0000256" key="3">
    <source>
        <dbReference type="ARBA" id="ARBA00022771"/>
    </source>
</evidence>
<dbReference type="Pfam" id="PF02892">
    <property type="entry name" value="zf-BED"/>
    <property type="match status" value="2"/>
</dbReference>
<dbReference type="GO" id="GO:0003677">
    <property type="term" value="F:DNA binding"/>
    <property type="evidence" value="ECO:0007669"/>
    <property type="project" value="UniProtKB-KW"/>
</dbReference>
<dbReference type="InterPro" id="IPR012337">
    <property type="entry name" value="RNaseH-like_sf"/>
</dbReference>
<reference evidence="12" key="1">
    <citation type="submission" date="2022-11" db="UniProtKB">
        <authorList>
            <consortium name="WormBaseParasite"/>
        </authorList>
    </citation>
    <scope>IDENTIFICATION</scope>
</reference>
<dbReference type="WBParaSite" id="scf7180000418611.g2633">
    <property type="protein sequence ID" value="scf7180000418611.g2633"/>
    <property type="gene ID" value="scf7180000418611.g2633"/>
</dbReference>
<organism evidence="11 12">
    <name type="scientific">Meloidogyne floridensis</name>
    <dbReference type="NCBI Taxonomy" id="298350"/>
    <lineage>
        <taxon>Eukaryota</taxon>
        <taxon>Metazoa</taxon>
        <taxon>Ecdysozoa</taxon>
        <taxon>Nematoda</taxon>
        <taxon>Chromadorea</taxon>
        <taxon>Rhabditida</taxon>
        <taxon>Tylenchina</taxon>
        <taxon>Tylenchomorpha</taxon>
        <taxon>Tylenchoidea</taxon>
        <taxon>Meloidogynidae</taxon>
        <taxon>Meloidogyninae</taxon>
        <taxon>Meloidogyne</taxon>
    </lineage>
</organism>
<evidence type="ECO:0000256" key="5">
    <source>
        <dbReference type="ARBA" id="ARBA00023015"/>
    </source>
</evidence>
<keyword evidence="4" id="KW-0862">Zinc</keyword>
<keyword evidence="8" id="KW-0539">Nucleus</keyword>
<evidence type="ECO:0000256" key="4">
    <source>
        <dbReference type="ARBA" id="ARBA00022833"/>
    </source>
</evidence>
<keyword evidence="11" id="KW-1185">Reference proteome</keyword>